<keyword evidence="7" id="KW-0121">Carboxypeptidase</keyword>
<reference evidence="7" key="1">
    <citation type="journal article" date="2020" name="Stud. Mycol.">
        <title>101 Dothideomycetes genomes: a test case for predicting lifestyles and emergence of pathogens.</title>
        <authorList>
            <person name="Haridas S."/>
            <person name="Albert R."/>
            <person name="Binder M."/>
            <person name="Bloem J."/>
            <person name="Labutti K."/>
            <person name="Salamov A."/>
            <person name="Andreopoulos B."/>
            <person name="Baker S."/>
            <person name="Barry K."/>
            <person name="Bills G."/>
            <person name="Bluhm B."/>
            <person name="Cannon C."/>
            <person name="Castanera R."/>
            <person name="Culley D."/>
            <person name="Daum C."/>
            <person name="Ezra D."/>
            <person name="Gonzalez J."/>
            <person name="Henrissat B."/>
            <person name="Kuo A."/>
            <person name="Liang C."/>
            <person name="Lipzen A."/>
            <person name="Lutzoni F."/>
            <person name="Magnuson J."/>
            <person name="Mondo S."/>
            <person name="Nolan M."/>
            <person name="Ohm R."/>
            <person name="Pangilinan J."/>
            <person name="Park H.-J."/>
            <person name="Ramirez L."/>
            <person name="Alfaro M."/>
            <person name="Sun H."/>
            <person name="Tritt A."/>
            <person name="Yoshinaga Y."/>
            <person name="Zwiers L.-H."/>
            <person name="Turgeon B."/>
            <person name="Goodwin S."/>
            <person name="Spatafora J."/>
            <person name="Crous P."/>
            <person name="Grigoriev I."/>
        </authorList>
    </citation>
    <scope>NUCLEOTIDE SEQUENCE</scope>
    <source>
        <strain evidence="7">CBS 115976</strain>
    </source>
</reference>
<evidence type="ECO:0000256" key="6">
    <source>
        <dbReference type="SAM" id="SignalP"/>
    </source>
</evidence>
<dbReference type="Proteomes" id="UP000799302">
    <property type="component" value="Unassembled WGS sequence"/>
</dbReference>
<sequence>MSLKLIVLVAILLTILPTIHAFTSRTSLSLRPRQVASSTSNERPRSYKAYYFEQLIDHFPDSDRYAPHTNATFSQKFFFDDTYYKPGGPVFLYIGGETSAESRWSNLQTGIIQILMNATNGLGVILENRYYGTSYPYNASTTDELRFLTNEQTIADNAYFAQNIQFPNITGGQDLTASATPWILYGGSLAGAETAFSLVEYEGLLWGGIASSAVIHATHGYPEWYNPIQKFGPQDCIWRINKIIDKMDQLVEENNEPAIQKLKELFGLGALEDIRDFAYTIAFPIGGPDSYPTNTWQELNWVPAYDAPDFFQFCNNVTDDSAPTDITDVDRALSEYTHGEPWTGLGGYAKYVKDVVVSQCPSEDLINTSACFSTQNASNWAEPKNSGGRSYTYSSCTESGAYQVANYPNKPSLISRVIQLDYTQQWCNWAFPPGPLAPQAAPSPNGPNLKRYNKYGGLEISARRLAFIDGESDVWRDVCFHSHNATERYGPNQMLITGAGHHWDSYGILNVDAEPDFIKAAHQWEIRRVETWLKEWELEDRRKVTTIN</sequence>
<dbReference type="InterPro" id="IPR008758">
    <property type="entry name" value="Peptidase_S28"/>
</dbReference>
<dbReference type="PANTHER" id="PTHR11010">
    <property type="entry name" value="PROTEASE S28 PRO-X CARBOXYPEPTIDASE-RELATED"/>
    <property type="match status" value="1"/>
</dbReference>
<dbReference type="AlphaFoldDB" id="A0A6A6UQI8"/>
<name>A0A6A6UQI8_9PEZI</name>
<dbReference type="SUPFAM" id="SSF53474">
    <property type="entry name" value="alpha/beta-Hydrolases"/>
    <property type="match status" value="1"/>
</dbReference>
<gene>
    <name evidence="7" type="ORF">BT63DRAFT_435191</name>
</gene>
<evidence type="ECO:0000256" key="3">
    <source>
        <dbReference type="ARBA" id="ARBA00022729"/>
    </source>
</evidence>
<dbReference type="Gene3D" id="3.40.50.1820">
    <property type="entry name" value="alpha/beta hydrolase"/>
    <property type="match status" value="2"/>
</dbReference>
<keyword evidence="4" id="KW-0378">Hydrolase</keyword>
<evidence type="ECO:0000313" key="8">
    <source>
        <dbReference type="Proteomes" id="UP000799302"/>
    </source>
</evidence>
<dbReference type="GO" id="GO:0006508">
    <property type="term" value="P:proteolysis"/>
    <property type="evidence" value="ECO:0007669"/>
    <property type="project" value="UniProtKB-KW"/>
</dbReference>
<dbReference type="GO" id="GO:0008239">
    <property type="term" value="F:dipeptidyl-peptidase activity"/>
    <property type="evidence" value="ECO:0007669"/>
    <property type="project" value="TreeGrafter"/>
</dbReference>
<feature type="chain" id="PRO_5025691906" evidence="6">
    <location>
        <begin position="22"/>
        <end position="548"/>
    </location>
</feature>
<keyword evidence="3 6" id="KW-0732">Signal</keyword>
<evidence type="ECO:0000256" key="5">
    <source>
        <dbReference type="ARBA" id="ARBA00023180"/>
    </source>
</evidence>
<organism evidence="7 8">
    <name type="scientific">Microthyrium microscopicum</name>
    <dbReference type="NCBI Taxonomy" id="703497"/>
    <lineage>
        <taxon>Eukaryota</taxon>
        <taxon>Fungi</taxon>
        <taxon>Dikarya</taxon>
        <taxon>Ascomycota</taxon>
        <taxon>Pezizomycotina</taxon>
        <taxon>Dothideomycetes</taxon>
        <taxon>Dothideomycetes incertae sedis</taxon>
        <taxon>Microthyriales</taxon>
        <taxon>Microthyriaceae</taxon>
        <taxon>Microthyrium</taxon>
    </lineage>
</organism>
<evidence type="ECO:0000256" key="4">
    <source>
        <dbReference type="ARBA" id="ARBA00022801"/>
    </source>
</evidence>
<evidence type="ECO:0000256" key="2">
    <source>
        <dbReference type="ARBA" id="ARBA00022670"/>
    </source>
</evidence>
<comment type="similarity">
    <text evidence="1">Belongs to the peptidase S28 family.</text>
</comment>
<dbReference type="Pfam" id="PF05577">
    <property type="entry name" value="Peptidase_S28"/>
    <property type="match status" value="1"/>
</dbReference>
<keyword evidence="8" id="KW-1185">Reference proteome</keyword>
<evidence type="ECO:0000313" key="7">
    <source>
        <dbReference type="EMBL" id="KAF2674006.1"/>
    </source>
</evidence>
<proteinExistence type="inferred from homology"/>
<dbReference type="InterPro" id="IPR029058">
    <property type="entry name" value="AB_hydrolase_fold"/>
</dbReference>
<keyword evidence="2" id="KW-0645">Protease</keyword>
<dbReference type="GO" id="GO:0004180">
    <property type="term" value="F:carboxypeptidase activity"/>
    <property type="evidence" value="ECO:0007669"/>
    <property type="project" value="UniProtKB-KW"/>
</dbReference>
<feature type="signal peptide" evidence="6">
    <location>
        <begin position="1"/>
        <end position="21"/>
    </location>
</feature>
<accession>A0A6A6UQI8</accession>
<evidence type="ECO:0000256" key="1">
    <source>
        <dbReference type="ARBA" id="ARBA00011079"/>
    </source>
</evidence>
<dbReference type="PANTHER" id="PTHR11010:SF117">
    <property type="entry name" value="SERINE PROTEASE 16"/>
    <property type="match status" value="1"/>
</dbReference>
<dbReference type="GO" id="GO:0070008">
    <property type="term" value="F:serine-type exopeptidase activity"/>
    <property type="evidence" value="ECO:0007669"/>
    <property type="project" value="InterPro"/>
</dbReference>
<protein>
    <submittedName>
        <fullName evidence="7">Extracelular serine carboxypeptidase</fullName>
    </submittedName>
</protein>
<keyword evidence="5" id="KW-0325">Glycoprotein</keyword>
<dbReference type="OrthoDB" id="1735038at2759"/>
<dbReference type="EMBL" id="MU004230">
    <property type="protein sequence ID" value="KAF2674006.1"/>
    <property type="molecule type" value="Genomic_DNA"/>
</dbReference>